<reference evidence="1 2" key="1">
    <citation type="submission" date="2021-03" db="EMBL/GenBank/DDBJ databases">
        <title>Whole genome sequence of Metabacillus bambusae BG109.</title>
        <authorList>
            <person name="Jeong J.W."/>
        </authorList>
    </citation>
    <scope>NUCLEOTIDE SEQUENCE [LARGE SCALE GENOMIC DNA]</scope>
    <source>
        <strain evidence="1 2">BG109</strain>
    </source>
</reference>
<dbReference type="EMBL" id="JAGDEL010000003">
    <property type="protein sequence ID" value="MBO1511131.1"/>
    <property type="molecule type" value="Genomic_DNA"/>
</dbReference>
<evidence type="ECO:0008006" key="3">
    <source>
        <dbReference type="Google" id="ProtNLM"/>
    </source>
</evidence>
<proteinExistence type="predicted"/>
<protein>
    <recommendedName>
        <fullName evidence="3">SAM-dependent methyltransferase</fullName>
    </recommendedName>
</protein>
<sequence>MDINKLVLLAYEDLQKSIKQEKDKSNFNVVGLEHIISFHDKIERWQENEPIDFIWDFIVGNGADCVSGQGMAKVAQPNLRIFINDPITQKKLKQLFMIRKESNLNHTALNKLDEVGLHEHLERFHFESGAKPILYVNRLMVLIFIDIMTTISNTTDLRKIANKLNIKAKGFTRIQYQVKDKINDVLKELDIEPKTVFEKATIAWHILRVDN</sequence>
<comment type="caution">
    <text evidence="1">The sequence shown here is derived from an EMBL/GenBank/DDBJ whole genome shotgun (WGS) entry which is preliminary data.</text>
</comment>
<keyword evidence="2" id="KW-1185">Reference proteome</keyword>
<gene>
    <name evidence="1" type="ORF">I7822_05480</name>
</gene>
<dbReference type="RefSeq" id="WP_207975866.1">
    <property type="nucleotide sequence ID" value="NZ_JAGDEL010000003.1"/>
</dbReference>
<organism evidence="1 2">
    <name type="scientific">Metabacillus bambusae</name>
    <dbReference type="NCBI Taxonomy" id="2795218"/>
    <lineage>
        <taxon>Bacteria</taxon>
        <taxon>Bacillati</taxon>
        <taxon>Bacillota</taxon>
        <taxon>Bacilli</taxon>
        <taxon>Bacillales</taxon>
        <taxon>Bacillaceae</taxon>
        <taxon>Metabacillus</taxon>
    </lineage>
</organism>
<dbReference type="Proteomes" id="UP000663981">
    <property type="component" value="Unassembled WGS sequence"/>
</dbReference>
<evidence type="ECO:0000313" key="1">
    <source>
        <dbReference type="EMBL" id="MBO1511131.1"/>
    </source>
</evidence>
<evidence type="ECO:0000313" key="2">
    <source>
        <dbReference type="Proteomes" id="UP000663981"/>
    </source>
</evidence>
<accession>A0ABS3MYQ2</accession>
<name>A0ABS3MYQ2_9BACI</name>